<dbReference type="OrthoDB" id="2677145at2"/>
<evidence type="ECO:0000256" key="1">
    <source>
        <dbReference type="SAM" id="Phobius"/>
    </source>
</evidence>
<protein>
    <submittedName>
        <fullName evidence="2">Uncharacterized protein</fullName>
    </submittedName>
</protein>
<dbReference type="HOGENOM" id="CLU_986599_0_0_10"/>
<gene>
    <name evidence="2" type="ordered locus">Solca_0097</name>
</gene>
<feature type="transmembrane region" description="Helical" evidence="1">
    <location>
        <begin position="15"/>
        <end position="35"/>
    </location>
</feature>
<keyword evidence="1" id="KW-0812">Transmembrane</keyword>
<reference evidence="2" key="1">
    <citation type="submission" date="2012-02" db="EMBL/GenBank/DDBJ databases">
        <title>The complete genome of Solitalea canadensis DSM 3403.</title>
        <authorList>
            <consortium name="US DOE Joint Genome Institute (JGI-PGF)"/>
            <person name="Lucas S."/>
            <person name="Copeland A."/>
            <person name="Lapidus A."/>
            <person name="Glavina del Rio T."/>
            <person name="Dalin E."/>
            <person name="Tice H."/>
            <person name="Bruce D."/>
            <person name="Goodwin L."/>
            <person name="Pitluck S."/>
            <person name="Peters L."/>
            <person name="Ovchinnikova G."/>
            <person name="Lu M."/>
            <person name="Kyrpides N."/>
            <person name="Mavromatis K."/>
            <person name="Ivanova N."/>
            <person name="Brettin T."/>
            <person name="Detter J.C."/>
            <person name="Han C."/>
            <person name="Larimer F."/>
            <person name="Land M."/>
            <person name="Hauser L."/>
            <person name="Markowitz V."/>
            <person name="Cheng J.-F."/>
            <person name="Hugenholtz P."/>
            <person name="Woyke T."/>
            <person name="Wu D."/>
            <person name="Spring S."/>
            <person name="Schroeder M."/>
            <person name="Kopitz M."/>
            <person name="Brambilla E."/>
            <person name="Klenk H.-P."/>
            <person name="Eisen J.A."/>
        </authorList>
    </citation>
    <scope>NUCLEOTIDE SEQUENCE</scope>
    <source>
        <strain evidence="2">DSM 3403</strain>
    </source>
</reference>
<evidence type="ECO:0000313" key="2">
    <source>
        <dbReference type="EMBL" id="AFD05253.1"/>
    </source>
</evidence>
<keyword evidence="1" id="KW-1133">Transmembrane helix</keyword>
<dbReference type="KEGG" id="scn:Solca_0097"/>
<keyword evidence="1" id="KW-0472">Membrane</keyword>
<proteinExistence type="predicted"/>
<dbReference type="eggNOG" id="ENOG5032ZES">
    <property type="taxonomic scope" value="Bacteria"/>
</dbReference>
<dbReference type="AlphaFoldDB" id="H8KT70"/>
<accession>H8KT70</accession>
<keyword evidence="3" id="KW-1185">Reference proteome</keyword>
<organism evidence="2 3">
    <name type="scientific">Solitalea canadensis (strain ATCC 29591 / DSM 3403 / JCM 21819 / LMG 8368 / NBRC 15130 / NCIMB 12057 / USAM 9D)</name>
    <name type="common">Flexibacter canadensis</name>
    <dbReference type="NCBI Taxonomy" id="929556"/>
    <lineage>
        <taxon>Bacteria</taxon>
        <taxon>Pseudomonadati</taxon>
        <taxon>Bacteroidota</taxon>
        <taxon>Sphingobacteriia</taxon>
        <taxon>Sphingobacteriales</taxon>
        <taxon>Sphingobacteriaceae</taxon>
        <taxon>Solitalea</taxon>
    </lineage>
</organism>
<dbReference type="Proteomes" id="UP000007590">
    <property type="component" value="Chromosome"/>
</dbReference>
<dbReference type="RefSeq" id="WP_014678481.1">
    <property type="nucleotide sequence ID" value="NC_017770.1"/>
</dbReference>
<sequence>MKSHNLLIVVIQNTYMKTITITLIISSLFSFNTLAKKVKNSANKLANYLIERPETWFARNYTGKIDNKLDVVFQLNNNQGAIAGYYFYQSKGIEIKLKGELKNDSLLIFELNHNGEKVAKIQGVFKGKQFNGRWIDLKSAKSLPIAFSEVNLKIPPLPANLEGNYKNANGTACTFALSITKKEGEYFYRIKTDQRELNGKVHFFRSLTEQQNYLIFKGIKWAENEGALDEDGEPKVKDLKIPTDIEGLLSESEIQIQNSGNAMNSYVKFYDCGDKYISLTKK</sequence>
<evidence type="ECO:0000313" key="3">
    <source>
        <dbReference type="Proteomes" id="UP000007590"/>
    </source>
</evidence>
<name>H8KT70_SOLCM</name>
<dbReference type="EMBL" id="CP003349">
    <property type="protein sequence ID" value="AFD05253.1"/>
    <property type="molecule type" value="Genomic_DNA"/>
</dbReference>